<comment type="caution">
    <text evidence="1">The sequence shown here is derived from an EMBL/GenBank/DDBJ whole genome shotgun (WGS) entry which is preliminary data.</text>
</comment>
<organism evidence="1 2">
    <name type="scientific">Lipomyces kononenkoae</name>
    <name type="common">Yeast</name>
    <dbReference type="NCBI Taxonomy" id="34357"/>
    <lineage>
        <taxon>Eukaryota</taxon>
        <taxon>Fungi</taxon>
        <taxon>Dikarya</taxon>
        <taxon>Ascomycota</taxon>
        <taxon>Saccharomycotina</taxon>
        <taxon>Lipomycetes</taxon>
        <taxon>Lipomycetales</taxon>
        <taxon>Lipomycetaceae</taxon>
        <taxon>Lipomyces</taxon>
    </lineage>
</organism>
<evidence type="ECO:0000313" key="1">
    <source>
        <dbReference type="EMBL" id="KAK9235002.1"/>
    </source>
</evidence>
<reference evidence="2" key="1">
    <citation type="journal article" date="2024" name="Front. Bioeng. Biotechnol.">
        <title>Genome-scale model development and genomic sequencing of the oleaginous clade Lipomyces.</title>
        <authorList>
            <person name="Czajka J.J."/>
            <person name="Han Y."/>
            <person name="Kim J."/>
            <person name="Mondo S.J."/>
            <person name="Hofstad B.A."/>
            <person name="Robles A."/>
            <person name="Haridas S."/>
            <person name="Riley R."/>
            <person name="LaButti K."/>
            <person name="Pangilinan J."/>
            <person name="Andreopoulos W."/>
            <person name="Lipzen A."/>
            <person name="Yan J."/>
            <person name="Wang M."/>
            <person name="Ng V."/>
            <person name="Grigoriev I.V."/>
            <person name="Spatafora J.W."/>
            <person name="Magnuson J.K."/>
            <person name="Baker S.E."/>
            <person name="Pomraning K.R."/>
        </authorList>
    </citation>
    <scope>NUCLEOTIDE SEQUENCE [LARGE SCALE GENOMIC DNA]</scope>
    <source>
        <strain evidence="2">CBS 7786</strain>
    </source>
</reference>
<dbReference type="EMBL" id="MU971437">
    <property type="protein sequence ID" value="KAK9235002.1"/>
    <property type="molecule type" value="Genomic_DNA"/>
</dbReference>
<keyword evidence="2" id="KW-1185">Reference proteome</keyword>
<dbReference type="Proteomes" id="UP001433508">
    <property type="component" value="Unassembled WGS sequence"/>
</dbReference>
<sequence>MAKKVSANVPPNGAHAIDNIPNAIIRHNWNFRCFHAGCHFLPEGDGVSTLAKLKASYDSQDAFIEALSSFMEEEDNHGYSEEKAD</sequence>
<evidence type="ECO:0000313" key="2">
    <source>
        <dbReference type="Proteomes" id="UP001433508"/>
    </source>
</evidence>
<gene>
    <name evidence="1" type="ORF">V1525DRAFT_390891</name>
</gene>
<protein>
    <submittedName>
        <fullName evidence="1">Uncharacterized protein</fullName>
    </submittedName>
</protein>
<proteinExistence type="predicted"/>
<accession>A0ACC3STR7</accession>
<name>A0ACC3STR7_LIPKO</name>